<dbReference type="InterPro" id="IPR021475">
    <property type="entry name" value="Pants/Emi1-like"/>
</dbReference>
<proteinExistence type="inferred from homology"/>
<evidence type="ECO:0000313" key="5">
    <source>
        <dbReference type="EMBL" id="CAH1275387.1"/>
    </source>
</evidence>
<name>A0A9P0DZ69_DIABA</name>
<evidence type="ECO:0000256" key="2">
    <source>
        <dbReference type="ARBA" id="ARBA00043942"/>
    </source>
</evidence>
<keyword evidence="6" id="KW-1185">Reference proteome</keyword>
<evidence type="ECO:0000256" key="4">
    <source>
        <dbReference type="ARBA" id="ARBA00044235"/>
    </source>
</evidence>
<dbReference type="Proteomes" id="UP001153709">
    <property type="component" value="Chromosome 3"/>
</dbReference>
<organism evidence="5 6">
    <name type="scientific">Diabrotica balteata</name>
    <name type="common">Banded cucumber beetle</name>
    <dbReference type="NCBI Taxonomy" id="107213"/>
    <lineage>
        <taxon>Eukaryota</taxon>
        <taxon>Metazoa</taxon>
        <taxon>Ecdysozoa</taxon>
        <taxon>Arthropoda</taxon>
        <taxon>Hexapoda</taxon>
        <taxon>Insecta</taxon>
        <taxon>Pterygota</taxon>
        <taxon>Neoptera</taxon>
        <taxon>Endopterygota</taxon>
        <taxon>Coleoptera</taxon>
        <taxon>Polyphaga</taxon>
        <taxon>Cucujiformia</taxon>
        <taxon>Chrysomeloidea</taxon>
        <taxon>Chrysomelidae</taxon>
        <taxon>Galerucinae</taxon>
        <taxon>Diabroticina</taxon>
        <taxon>Diabroticites</taxon>
        <taxon>Diabrotica</taxon>
    </lineage>
</organism>
<dbReference type="OrthoDB" id="5946508at2759"/>
<accession>A0A9P0DZ69</accession>
<dbReference type="EMBL" id="OU898278">
    <property type="protein sequence ID" value="CAH1275387.1"/>
    <property type="molecule type" value="Genomic_DNA"/>
</dbReference>
<comment type="subcellular location">
    <subcellularLocation>
        <location evidence="2">Synaptic cleft</location>
    </subcellularLocation>
</comment>
<protein>
    <recommendedName>
        <fullName evidence="3">Synaptic plasticity regulator PANTS</fullName>
    </recommendedName>
    <alternativeName>
        <fullName evidence="4">Plasticity-associated neural transcript short</fullName>
    </alternativeName>
</protein>
<evidence type="ECO:0000256" key="3">
    <source>
        <dbReference type="ARBA" id="ARBA00044072"/>
    </source>
</evidence>
<dbReference type="PANTHER" id="PTHR28052:SF1">
    <property type="entry name" value="UPF0545 PROTEIN C22ORF39"/>
    <property type="match status" value="1"/>
</dbReference>
<gene>
    <name evidence="5" type="ORF">DIABBA_LOCUS4781</name>
</gene>
<evidence type="ECO:0000313" key="6">
    <source>
        <dbReference type="Proteomes" id="UP001153709"/>
    </source>
</evidence>
<dbReference type="PANTHER" id="PTHR28052">
    <property type="entry name" value="UPF0545 PROTEIN C22ORF39"/>
    <property type="match status" value="1"/>
</dbReference>
<sequence length="177" mass="21388">MHYDMSRGDVTSKINYIMEEGIKEKNKEQVNKNEDKPDTPKVENEWMIRRCFIYDEEYSDCTSLKARFNQYFIFGKSIDCSQWKRDSINCYKWENDQDVNAANELVQSEKQRRKERLLPHYQNDVWTKRKSPPENWNSPLPDYITKDYETSYLNIKSKEMKGEIPPSFDMDYRCTIM</sequence>
<dbReference type="GO" id="GO:0043083">
    <property type="term" value="C:synaptic cleft"/>
    <property type="evidence" value="ECO:0007669"/>
    <property type="project" value="UniProtKB-SubCell"/>
</dbReference>
<reference evidence="5" key="1">
    <citation type="submission" date="2022-01" db="EMBL/GenBank/DDBJ databases">
        <authorList>
            <person name="King R."/>
        </authorList>
    </citation>
    <scope>NUCLEOTIDE SEQUENCE</scope>
</reference>
<dbReference type="Pfam" id="PF11326">
    <property type="entry name" value="PANTS-like"/>
    <property type="match status" value="1"/>
</dbReference>
<evidence type="ECO:0000256" key="1">
    <source>
        <dbReference type="ARBA" id="ARBA00006412"/>
    </source>
</evidence>
<dbReference type="AlphaFoldDB" id="A0A9P0DZ69"/>
<comment type="similarity">
    <text evidence="1">Belongs to the UPF0545 family.</text>
</comment>